<dbReference type="Pfam" id="PF05368">
    <property type="entry name" value="NmrA"/>
    <property type="match status" value="1"/>
</dbReference>
<name>A0A2I2GA98_9EURO</name>
<dbReference type="InterPro" id="IPR051609">
    <property type="entry name" value="NmrA/Isoflavone_reductase-like"/>
</dbReference>
<accession>A0A2I2GA98</accession>
<dbReference type="Gene3D" id="3.40.50.720">
    <property type="entry name" value="NAD(P)-binding Rossmann-like Domain"/>
    <property type="match status" value="1"/>
</dbReference>
<dbReference type="STRING" id="1392250.A0A2I2GA98"/>
<protein>
    <submittedName>
        <fullName evidence="4">NAD(P)-binding protein</fullName>
    </submittedName>
</protein>
<dbReference type="InterPro" id="IPR008030">
    <property type="entry name" value="NmrA-like"/>
</dbReference>
<keyword evidence="2" id="KW-0560">Oxidoreductase</keyword>
<dbReference type="Gene3D" id="3.90.25.10">
    <property type="entry name" value="UDP-galactose 4-epimerase, domain 1"/>
    <property type="match status" value="1"/>
</dbReference>
<evidence type="ECO:0000313" key="5">
    <source>
        <dbReference type="Proteomes" id="UP000234275"/>
    </source>
</evidence>
<keyword evidence="1" id="KW-0521">NADP</keyword>
<dbReference type="GeneID" id="36561015"/>
<dbReference type="VEuPathDB" id="FungiDB:P170DRAFT_476088"/>
<sequence>MTIQAQKVALFGANGRVGNALLHALVNCKEQRFEILAFISPMSTLRLSVRSEFVTSVHLDISSASPEEIGIKLQGVDIVLSALGGNLLDRQRCIQDGAALAGVKRFYPSEFGMCQIPIFPGSQPILHPTWLQKLQCLESAIRHPAVRSGKMTYTVIGCGELFDAPGEDTLCPWHDSNAEDYTLYVVGNPDALMDYSSVKDVAEFLVSTICHPEYSENRILGFRGDHTSFSEVASSLKRHSGRSVSLKFISFEDAENWITNPSLIPKDVHFDSGFPGDFLLLLRYVQGQGIFWRPRGQFQDHLLQREPLSVDEYFQALFSKNS</sequence>
<gene>
    <name evidence="4" type="ORF">P170DRAFT_476088</name>
</gene>
<comment type="caution">
    <text evidence="4">The sequence shown here is derived from an EMBL/GenBank/DDBJ whole genome shotgun (WGS) entry which is preliminary data.</text>
</comment>
<feature type="domain" description="NmrA-like" evidence="3">
    <location>
        <begin position="5"/>
        <end position="265"/>
    </location>
</feature>
<dbReference type="OrthoDB" id="9974981at2759"/>
<evidence type="ECO:0000256" key="2">
    <source>
        <dbReference type="ARBA" id="ARBA00023002"/>
    </source>
</evidence>
<reference evidence="4 5" key="1">
    <citation type="submission" date="2016-12" db="EMBL/GenBank/DDBJ databases">
        <title>The genomes of Aspergillus section Nigri reveals drivers in fungal speciation.</title>
        <authorList>
            <consortium name="DOE Joint Genome Institute"/>
            <person name="Vesth T.C."/>
            <person name="Nybo J."/>
            <person name="Theobald S."/>
            <person name="Brandl J."/>
            <person name="Frisvad J.C."/>
            <person name="Nielsen K.F."/>
            <person name="Lyhne E.K."/>
            <person name="Kogle M.E."/>
            <person name="Kuo A."/>
            <person name="Riley R."/>
            <person name="Clum A."/>
            <person name="Nolan M."/>
            <person name="Lipzen A."/>
            <person name="Salamov A."/>
            <person name="Henrissat B."/>
            <person name="Wiebenga A."/>
            <person name="De Vries R.P."/>
            <person name="Grigoriev I.V."/>
            <person name="Mortensen U.H."/>
            <person name="Andersen M.R."/>
            <person name="Baker S.E."/>
        </authorList>
    </citation>
    <scope>NUCLEOTIDE SEQUENCE [LARGE SCALE GENOMIC DNA]</scope>
    <source>
        <strain evidence="4 5">IBT 23096</strain>
    </source>
</reference>
<dbReference type="GO" id="GO:0016491">
    <property type="term" value="F:oxidoreductase activity"/>
    <property type="evidence" value="ECO:0007669"/>
    <property type="project" value="UniProtKB-KW"/>
</dbReference>
<proteinExistence type="predicted"/>
<dbReference type="AlphaFoldDB" id="A0A2I2GA98"/>
<dbReference type="SUPFAM" id="SSF51735">
    <property type="entry name" value="NAD(P)-binding Rossmann-fold domains"/>
    <property type="match status" value="1"/>
</dbReference>
<evidence type="ECO:0000256" key="1">
    <source>
        <dbReference type="ARBA" id="ARBA00022857"/>
    </source>
</evidence>
<dbReference type="InterPro" id="IPR036291">
    <property type="entry name" value="NAD(P)-bd_dom_sf"/>
</dbReference>
<dbReference type="Proteomes" id="UP000234275">
    <property type="component" value="Unassembled WGS sequence"/>
</dbReference>
<organism evidence="4 5">
    <name type="scientific">Aspergillus steynii IBT 23096</name>
    <dbReference type="NCBI Taxonomy" id="1392250"/>
    <lineage>
        <taxon>Eukaryota</taxon>
        <taxon>Fungi</taxon>
        <taxon>Dikarya</taxon>
        <taxon>Ascomycota</taxon>
        <taxon>Pezizomycotina</taxon>
        <taxon>Eurotiomycetes</taxon>
        <taxon>Eurotiomycetidae</taxon>
        <taxon>Eurotiales</taxon>
        <taxon>Aspergillaceae</taxon>
        <taxon>Aspergillus</taxon>
        <taxon>Aspergillus subgen. Circumdati</taxon>
    </lineage>
</organism>
<evidence type="ECO:0000259" key="3">
    <source>
        <dbReference type="Pfam" id="PF05368"/>
    </source>
</evidence>
<keyword evidence="5" id="KW-1185">Reference proteome</keyword>
<dbReference type="EMBL" id="MSFO01000004">
    <property type="protein sequence ID" value="PLB49805.1"/>
    <property type="molecule type" value="Genomic_DNA"/>
</dbReference>
<dbReference type="PANTHER" id="PTHR47706">
    <property type="entry name" value="NMRA-LIKE FAMILY PROTEIN"/>
    <property type="match status" value="1"/>
</dbReference>
<dbReference type="RefSeq" id="XP_024705107.1">
    <property type="nucleotide sequence ID" value="XM_024853317.1"/>
</dbReference>
<evidence type="ECO:0000313" key="4">
    <source>
        <dbReference type="EMBL" id="PLB49805.1"/>
    </source>
</evidence>
<dbReference type="PANTHER" id="PTHR47706:SF9">
    <property type="entry name" value="NMRA-LIKE DOMAIN-CONTAINING PROTEIN-RELATED"/>
    <property type="match status" value="1"/>
</dbReference>